<accession>A0AAV6TL79</accession>
<name>A0AAV6TL79_9ARAC</name>
<gene>
    <name evidence="1" type="ORF">JTE90_003911</name>
</gene>
<evidence type="ECO:0000313" key="1">
    <source>
        <dbReference type="EMBL" id="KAG8172722.1"/>
    </source>
</evidence>
<keyword evidence="2" id="KW-1185">Reference proteome</keyword>
<dbReference type="AlphaFoldDB" id="A0AAV6TL79"/>
<dbReference type="EMBL" id="JAFNEN010002434">
    <property type="protein sequence ID" value="KAG8172722.1"/>
    <property type="molecule type" value="Genomic_DNA"/>
</dbReference>
<comment type="caution">
    <text evidence="1">The sequence shown here is derived from an EMBL/GenBank/DDBJ whole genome shotgun (WGS) entry which is preliminary data.</text>
</comment>
<reference evidence="1 2" key="1">
    <citation type="journal article" date="2022" name="Nat. Ecol. Evol.">
        <title>A masculinizing supergene underlies an exaggerated male reproductive morph in a spider.</title>
        <authorList>
            <person name="Hendrickx F."/>
            <person name="De Corte Z."/>
            <person name="Sonet G."/>
            <person name="Van Belleghem S.M."/>
            <person name="Kostlbacher S."/>
            <person name="Vangestel C."/>
        </authorList>
    </citation>
    <scope>NUCLEOTIDE SEQUENCE [LARGE SCALE GENOMIC DNA]</scope>
    <source>
        <strain evidence="1">W744_W776</strain>
    </source>
</reference>
<proteinExistence type="predicted"/>
<evidence type="ECO:0000313" key="2">
    <source>
        <dbReference type="Proteomes" id="UP000827092"/>
    </source>
</evidence>
<sequence>MLASSPVSWQIQRKQHLVDWSIMFDIERHRITIAEHFFRLFRDKTSSTQVLYQKWISLLEMYSTMPRFVSFDPRDPMLHRLVPNAIAMLIVPFQNTEAPFGLKQVSIFPLYMFRVNFTTHAECCKEGKEILQMYLQLSGIRRIGLFKVKDISLIKDLLQAIPELQC</sequence>
<dbReference type="Proteomes" id="UP000827092">
    <property type="component" value="Unassembled WGS sequence"/>
</dbReference>
<organism evidence="1 2">
    <name type="scientific">Oedothorax gibbosus</name>
    <dbReference type="NCBI Taxonomy" id="931172"/>
    <lineage>
        <taxon>Eukaryota</taxon>
        <taxon>Metazoa</taxon>
        <taxon>Ecdysozoa</taxon>
        <taxon>Arthropoda</taxon>
        <taxon>Chelicerata</taxon>
        <taxon>Arachnida</taxon>
        <taxon>Araneae</taxon>
        <taxon>Araneomorphae</taxon>
        <taxon>Entelegynae</taxon>
        <taxon>Araneoidea</taxon>
        <taxon>Linyphiidae</taxon>
        <taxon>Erigoninae</taxon>
        <taxon>Oedothorax</taxon>
    </lineage>
</organism>
<protein>
    <submittedName>
        <fullName evidence="1">Uncharacterized protein</fullName>
    </submittedName>
</protein>